<name>A0A2S7XUC6_9GAMM</name>
<dbReference type="PIRSF" id="PIRSF000239">
    <property type="entry name" value="AHPC"/>
    <property type="match status" value="1"/>
</dbReference>
<keyword evidence="7" id="KW-1015">Disulfide bond</keyword>
<dbReference type="AlphaFoldDB" id="A0A2S7XUC6"/>
<dbReference type="OrthoDB" id="9812811at2"/>
<comment type="catalytic activity">
    <reaction evidence="12">
        <text>a hydroperoxide + [thioredoxin]-dithiol = an alcohol + [thioredoxin]-disulfide + H2O</text>
        <dbReference type="Rhea" id="RHEA:62620"/>
        <dbReference type="Rhea" id="RHEA-COMP:10698"/>
        <dbReference type="Rhea" id="RHEA-COMP:10700"/>
        <dbReference type="ChEBI" id="CHEBI:15377"/>
        <dbReference type="ChEBI" id="CHEBI:29950"/>
        <dbReference type="ChEBI" id="CHEBI:30879"/>
        <dbReference type="ChEBI" id="CHEBI:35924"/>
        <dbReference type="ChEBI" id="CHEBI:50058"/>
        <dbReference type="EC" id="1.11.1.24"/>
    </reaction>
</comment>
<evidence type="ECO:0000256" key="7">
    <source>
        <dbReference type="ARBA" id="ARBA00023157"/>
    </source>
</evidence>
<accession>A0A2S7XUC6</accession>
<evidence type="ECO:0000256" key="8">
    <source>
        <dbReference type="ARBA" id="ARBA00023284"/>
    </source>
</evidence>
<evidence type="ECO:0000256" key="10">
    <source>
        <dbReference type="ARBA" id="ARBA00038489"/>
    </source>
</evidence>
<evidence type="ECO:0000259" key="14">
    <source>
        <dbReference type="PROSITE" id="PS51352"/>
    </source>
</evidence>
<protein>
    <recommendedName>
        <fullName evidence="3">thioredoxin-dependent peroxiredoxin</fullName>
        <ecNumber evidence="3">1.11.1.24</ecNumber>
    </recommendedName>
    <alternativeName>
        <fullName evidence="9">Thioredoxin peroxidase</fullName>
    </alternativeName>
    <alternativeName>
        <fullName evidence="11">Thioredoxin-dependent peroxiredoxin Bcp</fullName>
    </alternativeName>
</protein>
<dbReference type="Proteomes" id="UP000239936">
    <property type="component" value="Unassembled WGS sequence"/>
</dbReference>
<evidence type="ECO:0000256" key="3">
    <source>
        <dbReference type="ARBA" id="ARBA00013017"/>
    </source>
</evidence>
<evidence type="ECO:0000313" key="16">
    <source>
        <dbReference type="Proteomes" id="UP000239936"/>
    </source>
</evidence>
<dbReference type="EC" id="1.11.1.24" evidence="3"/>
<evidence type="ECO:0000256" key="9">
    <source>
        <dbReference type="ARBA" id="ARBA00032824"/>
    </source>
</evidence>
<reference evidence="15 16" key="1">
    <citation type="submission" date="2018-01" db="EMBL/GenBank/DDBJ databases">
        <title>The complete genome sequence of Chromatium okenii LaCa, a purple sulfur bacterium with a turbulent life.</title>
        <authorList>
            <person name="Luedin S.M."/>
            <person name="Liechti N."/>
            <person name="Storelli N."/>
            <person name="Danza F."/>
            <person name="Wittwer M."/>
            <person name="Pothier J.F."/>
            <person name="Tonolla M.A."/>
        </authorList>
    </citation>
    <scope>NUCLEOTIDE SEQUENCE [LARGE SCALE GENOMIC DNA]</scope>
    <source>
        <strain evidence="15 16">LaCa</strain>
    </source>
</reference>
<dbReference type="PROSITE" id="PS51352">
    <property type="entry name" value="THIOREDOXIN_2"/>
    <property type="match status" value="1"/>
</dbReference>
<dbReference type="InterPro" id="IPR013766">
    <property type="entry name" value="Thioredoxin_domain"/>
</dbReference>
<dbReference type="InterPro" id="IPR050924">
    <property type="entry name" value="Peroxiredoxin_BCP/PrxQ"/>
</dbReference>
<keyword evidence="5" id="KW-0049">Antioxidant</keyword>
<dbReference type="PANTHER" id="PTHR42801">
    <property type="entry name" value="THIOREDOXIN-DEPENDENT PEROXIDE REDUCTASE"/>
    <property type="match status" value="1"/>
</dbReference>
<evidence type="ECO:0000256" key="12">
    <source>
        <dbReference type="ARBA" id="ARBA00049091"/>
    </source>
</evidence>
<proteinExistence type="inferred from homology"/>
<evidence type="ECO:0000256" key="11">
    <source>
        <dbReference type="ARBA" id="ARBA00042639"/>
    </source>
</evidence>
<feature type="active site" description="Cysteine sulfenic acid (-SOH) intermediate; for peroxidase activity" evidence="13">
    <location>
        <position position="45"/>
    </location>
</feature>
<dbReference type="EMBL" id="PPGH01000013">
    <property type="protein sequence ID" value="PQJ97344.1"/>
    <property type="molecule type" value="Genomic_DNA"/>
</dbReference>
<dbReference type="InterPro" id="IPR000866">
    <property type="entry name" value="AhpC/TSA"/>
</dbReference>
<dbReference type="Pfam" id="PF00578">
    <property type="entry name" value="AhpC-TSA"/>
    <property type="match status" value="1"/>
</dbReference>
<comment type="function">
    <text evidence="1">Thiol-specific peroxidase that catalyzes the reduction of hydrogen peroxide and organic hydroperoxides to water and alcohols, respectively. Plays a role in cell protection against oxidative stress by detoxifying peroxides and as sensor of hydrogen peroxide-mediated signaling events.</text>
</comment>
<evidence type="ECO:0000256" key="6">
    <source>
        <dbReference type="ARBA" id="ARBA00023002"/>
    </source>
</evidence>
<dbReference type="GO" id="GO:0005737">
    <property type="term" value="C:cytoplasm"/>
    <property type="evidence" value="ECO:0007669"/>
    <property type="project" value="TreeGrafter"/>
</dbReference>
<comment type="subunit">
    <text evidence="2">Monomer.</text>
</comment>
<keyword evidence="4" id="KW-0575">Peroxidase</keyword>
<dbReference type="FunFam" id="3.40.30.10:FF:000007">
    <property type="entry name" value="Thioredoxin-dependent thiol peroxidase"/>
    <property type="match status" value="1"/>
</dbReference>
<dbReference type="Gene3D" id="3.40.30.10">
    <property type="entry name" value="Glutaredoxin"/>
    <property type="match status" value="1"/>
</dbReference>
<keyword evidence="6" id="KW-0560">Oxidoreductase</keyword>
<evidence type="ECO:0000256" key="13">
    <source>
        <dbReference type="PIRSR" id="PIRSR000239-1"/>
    </source>
</evidence>
<organism evidence="15 16">
    <name type="scientific">Chromatium okenii</name>
    <dbReference type="NCBI Taxonomy" id="61644"/>
    <lineage>
        <taxon>Bacteria</taxon>
        <taxon>Pseudomonadati</taxon>
        <taxon>Pseudomonadota</taxon>
        <taxon>Gammaproteobacteria</taxon>
        <taxon>Chromatiales</taxon>
        <taxon>Chromatiaceae</taxon>
        <taxon>Chromatium</taxon>
    </lineage>
</organism>
<dbReference type="GO" id="GO:0008379">
    <property type="term" value="F:thioredoxin peroxidase activity"/>
    <property type="evidence" value="ECO:0007669"/>
    <property type="project" value="TreeGrafter"/>
</dbReference>
<dbReference type="InterPro" id="IPR024706">
    <property type="entry name" value="Peroxiredoxin_AhpC-typ"/>
</dbReference>
<dbReference type="GO" id="GO:0045454">
    <property type="term" value="P:cell redox homeostasis"/>
    <property type="evidence" value="ECO:0007669"/>
    <property type="project" value="TreeGrafter"/>
</dbReference>
<comment type="similarity">
    <text evidence="10">Belongs to the peroxiredoxin family. BCP/PrxQ subfamily.</text>
</comment>
<evidence type="ECO:0000256" key="4">
    <source>
        <dbReference type="ARBA" id="ARBA00022559"/>
    </source>
</evidence>
<evidence type="ECO:0000313" key="15">
    <source>
        <dbReference type="EMBL" id="PQJ97344.1"/>
    </source>
</evidence>
<keyword evidence="8" id="KW-0676">Redox-active center</keyword>
<dbReference type="CDD" id="cd03017">
    <property type="entry name" value="PRX_BCP"/>
    <property type="match status" value="1"/>
</dbReference>
<keyword evidence="16" id="KW-1185">Reference proteome</keyword>
<dbReference type="GO" id="GO:0034599">
    <property type="term" value="P:cellular response to oxidative stress"/>
    <property type="evidence" value="ECO:0007669"/>
    <property type="project" value="TreeGrafter"/>
</dbReference>
<evidence type="ECO:0000256" key="1">
    <source>
        <dbReference type="ARBA" id="ARBA00003330"/>
    </source>
</evidence>
<gene>
    <name evidence="15" type="ORF">CXB77_02080</name>
</gene>
<comment type="caution">
    <text evidence="15">The sequence shown here is derived from an EMBL/GenBank/DDBJ whole genome shotgun (WGS) entry which is preliminary data.</text>
</comment>
<dbReference type="PANTHER" id="PTHR42801:SF4">
    <property type="entry name" value="AHPC_TSA FAMILY PROTEIN"/>
    <property type="match status" value="1"/>
</dbReference>
<dbReference type="SUPFAM" id="SSF52833">
    <property type="entry name" value="Thioredoxin-like"/>
    <property type="match status" value="1"/>
</dbReference>
<dbReference type="InterPro" id="IPR036249">
    <property type="entry name" value="Thioredoxin-like_sf"/>
</dbReference>
<evidence type="ECO:0000256" key="5">
    <source>
        <dbReference type="ARBA" id="ARBA00022862"/>
    </source>
</evidence>
<sequence length="157" mass="17706">MLHLGDQAPRFSLPTADMEQVTLDQFIGRRYAVIYFYPKDDTPGCTIEALEFTDLQAEFEQAQTEIIGISRDSCASHGAFRDKYGLSVHLLSDTDGEVCDAYDVWREKEVHGVKRQGIVRSTFIVDLDGVIRYALYDVKPKGHAAEVLQFVRDLATT</sequence>
<feature type="domain" description="Thioredoxin" evidence="14">
    <location>
        <begin position="2"/>
        <end position="156"/>
    </location>
</feature>
<evidence type="ECO:0000256" key="2">
    <source>
        <dbReference type="ARBA" id="ARBA00011245"/>
    </source>
</evidence>